<evidence type="ECO:0000313" key="1">
    <source>
        <dbReference type="EMBL" id="QOR59735.1"/>
    </source>
</evidence>
<dbReference type="GeneID" id="65130345"/>
<name>A0A7M1RZ69_9CAUD</name>
<keyword evidence="2" id="KW-1185">Reference proteome</keyword>
<reference evidence="1 2" key="1">
    <citation type="submission" date="2020-07" db="EMBL/GenBank/DDBJ databases">
        <title>Taxonomic proposal: Crassvirales, a new order of highly abundant and diverse bacterial viruses.</title>
        <authorList>
            <person name="Shkoporov A.N."/>
            <person name="Stockdale S.R."/>
            <person name="Guerin E."/>
            <person name="Ross R.P."/>
            <person name="Hill C."/>
        </authorList>
    </citation>
    <scope>NUCLEOTIDE SEQUENCE [LARGE SCALE GENOMIC DNA]</scope>
</reference>
<proteinExistence type="predicted"/>
<dbReference type="EMBL" id="MT774392">
    <property type="protein sequence ID" value="QOR59735.1"/>
    <property type="molecule type" value="Genomic_DNA"/>
</dbReference>
<sequence length="355" mass="39062">MNKMVRVKDIIISESAPNDPKVGWITISNGKPVLRFNINGVWKDMMKETDNPGEDVDNYYRILVDPAGGLWLLSIYGDADLNNDEQTTDMTVVCFSTEESLMRWRFVAGYTVGQYKALTGETISNEIDFDDKHQFPLYIDSDLISSAKYGQLEDTDTLTEILQRLWGNCGEGTVRQFTDGYGNIYNVSKVTDSNTVSVIKYFPEEQWVTFLFGSNVSFSDNAAIIAAMNGGSTVTIDLADIQSIISSTRYGNTDNSNVTLYPNQTVWCSAAAEALNVTINTDGREKSSVMSGVSYLACKPDVKTINLTAGANISIFPSGPLSLTGSGNKLVQFTFVKTSEGIAYEVYVSKLGEDF</sequence>
<protein>
    <submittedName>
        <fullName evidence="1">Uncharacterized protein</fullName>
    </submittedName>
</protein>
<organism evidence="1 2">
    <name type="scientific">uncultured phage cr128_1</name>
    <dbReference type="NCBI Taxonomy" id="2772076"/>
    <lineage>
        <taxon>Viruses</taxon>
        <taxon>Duplodnaviria</taxon>
        <taxon>Heunggongvirae</taxon>
        <taxon>Uroviricota</taxon>
        <taxon>Caudoviricetes</taxon>
        <taxon>Crassvirales</taxon>
        <taxon>Steigviridae</taxon>
        <taxon>Asinivirinae</taxon>
        <taxon>Mahlunavirus</taxon>
        <taxon>Mahlunavirus rarus</taxon>
    </lineage>
</organism>
<dbReference type="KEGG" id="vg:65130345"/>
<evidence type="ECO:0000313" key="2">
    <source>
        <dbReference type="Proteomes" id="UP000594055"/>
    </source>
</evidence>
<dbReference type="Proteomes" id="UP000594055">
    <property type="component" value="Segment"/>
</dbReference>
<dbReference type="RefSeq" id="YP_010111893.1">
    <property type="nucleotide sequence ID" value="NC_055885.1"/>
</dbReference>
<accession>A0A7M1RZ69</accession>